<proteinExistence type="predicted"/>
<feature type="non-terminal residue" evidence="1">
    <location>
        <position position="396"/>
    </location>
</feature>
<reference evidence="1" key="1">
    <citation type="submission" date="2023-03" db="EMBL/GenBank/DDBJ databases">
        <title>Massive genome expansion in bonnet fungi (Mycena s.s.) driven by repeated elements and novel gene families across ecological guilds.</title>
        <authorList>
            <consortium name="Lawrence Berkeley National Laboratory"/>
            <person name="Harder C.B."/>
            <person name="Miyauchi S."/>
            <person name="Viragh M."/>
            <person name="Kuo A."/>
            <person name="Thoen E."/>
            <person name="Andreopoulos B."/>
            <person name="Lu D."/>
            <person name="Skrede I."/>
            <person name="Drula E."/>
            <person name="Henrissat B."/>
            <person name="Morin E."/>
            <person name="Kohler A."/>
            <person name="Barry K."/>
            <person name="LaButti K."/>
            <person name="Morin E."/>
            <person name="Salamov A."/>
            <person name="Lipzen A."/>
            <person name="Mereny Z."/>
            <person name="Hegedus B."/>
            <person name="Baldrian P."/>
            <person name="Stursova M."/>
            <person name="Weitz H."/>
            <person name="Taylor A."/>
            <person name="Grigoriev I.V."/>
            <person name="Nagy L.G."/>
            <person name="Martin F."/>
            <person name="Kauserud H."/>
        </authorList>
    </citation>
    <scope>NUCLEOTIDE SEQUENCE</scope>
    <source>
        <strain evidence="1">CBHHK067</strain>
    </source>
</reference>
<evidence type="ECO:0000313" key="2">
    <source>
        <dbReference type="Proteomes" id="UP001221757"/>
    </source>
</evidence>
<dbReference type="InterPro" id="IPR027417">
    <property type="entry name" value="P-loop_NTPase"/>
</dbReference>
<gene>
    <name evidence="1" type="ORF">B0H17DRAFT_913503</name>
</gene>
<protein>
    <recommendedName>
        <fullName evidence="3">ATP-dependent DNA helicase</fullName>
    </recommendedName>
</protein>
<keyword evidence="2" id="KW-1185">Reference proteome</keyword>
<dbReference type="Proteomes" id="UP001221757">
    <property type="component" value="Unassembled WGS sequence"/>
</dbReference>
<evidence type="ECO:0000313" key="1">
    <source>
        <dbReference type="EMBL" id="KAJ7710833.1"/>
    </source>
</evidence>
<sequence>MILAGDFAQLPPMSGPSLYNGFVSLNTTSTMNTQAQNAVLGRMLWHQFNTVVILRENMRQRTQTELDAKLRTALVNMRYAACTPEDVAFLNSRVASDRPGFPHLDTAKYRNVSIITALNIHKDTINELGVRRFAEDTDQELVHFYSVDKLSTKAVDKKKWARCEQARFHSMGPNLQKALWSAPPSTTNEHIPGCLSLCVGMPILIKSNEATELCITKGQEAVVMGWDAAVGPSGQKILDTLFVQLVDPPRDILIPGLPLNVVPLGRTSTHVTALLQDDSLLSLMREQVLCLPNFGMTDYASQGKSRPKNIVHLNHCKDHKAYYVALSQGFTAEDTVIVQAFDEKKITGGLNGYLRQEFRELELLDELTRLKFEDKLPRSVTGLYRGQLLSSYKAWK</sequence>
<dbReference type="EMBL" id="JARKIE010000001">
    <property type="protein sequence ID" value="KAJ7710833.1"/>
    <property type="molecule type" value="Genomic_DNA"/>
</dbReference>
<comment type="caution">
    <text evidence="1">The sequence shown here is derived from an EMBL/GenBank/DDBJ whole genome shotgun (WGS) entry which is preliminary data.</text>
</comment>
<organism evidence="1 2">
    <name type="scientific">Mycena rosella</name>
    <name type="common">Pink bonnet</name>
    <name type="synonym">Agaricus rosellus</name>
    <dbReference type="NCBI Taxonomy" id="1033263"/>
    <lineage>
        <taxon>Eukaryota</taxon>
        <taxon>Fungi</taxon>
        <taxon>Dikarya</taxon>
        <taxon>Basidiomycota</taxon>
        <taxon>Agaricomycotina</taxon>
        <taxon>Agaricomycetes</taxon>
        <taxon>Agaricomycetidae</taxon>
        <taxon>Agaricales</taxon>
        <taxon>Marasmiineae</taxon>
        <taxon>Mycenaceae</taxon>
        <taxon>Mycena</taxon>
    </lineage>
</organism>
<dbReference type="SUPFAM" id="SSF52540">
    <property type="entry name" value="P-loop containing nucleoside triphosphate hydrolases"/>
    <property type="match status" value="1"/>
</dbReference>
<dbReference type="AlphaFoldDB" id="A0AAD7H3B9"/>
<evidence type="ECO:0008006" key="3">
    <source>
        <dbReference type="Google" id="ProtNLM"/>
    </source>
</evidence>
<accession>A0AAD7H3B9</accession>
<name>A0AAD7H3B9_MYCRO</name>